<dbReference type="Proteomes" id="UP000239250">
    <property type="component" value="Chromosome"/>
</dbReference>
<evidence type="ECO:0000313" key="1">
    <source>
        <dbReference type="EMBL" id="AVP49215.1"/>
    </source>
</evidence>
<dbReference type="AlphaFoldDB" id="A0A2S0NJM8"/>
<sequence>MKRLLTLLGCVGILATTAITVVGCGNKIVPIKSIESEIEQMLNIQQNEAWNLQVLQNDIDQQYGQGIINVQLVNPSTRDFEIITHEDIYKFIANNNKYSGETTLSHRWNERVKSKPEISTIETNLQAILSKKINEEWNLSDLQIEVNKLDAPGGITVEEVEIYEDGKRAFEEQPRLNNFKFIGHGTVLNSFKYKGEIILAHQWEFIIDKTEDIKTIDKALKKIVNSKEEYWTKEELEQAIVDSKLDVKDGITVSEELVKKNNDVPVKKWIFQGRGDKTNDFKYKNSLELWQVKNKKTQNQTIYIDDENNEIKAIEATPPNKTKEVINIGWNKETKEAYQMPKTIEKVPIYISSEIKSLFQLFYSTKNFNDISLSNWNTENVTDMRAMFWNAPSFNQDLSKWNTSNVTNMSGMFASAMKFNGNITNWNTENVTNMNSMFSKAKEFNQDLSKWNTSNVTNMSGMFARATLFNRNLETVGNSWNTKNVTNMSGMFAHAISFNGNIANWDTSNVKRMENMFEDAKVFNNDITKWNTENVIDMDEMFSGASEFNQNLNKWNVANVWSLLNFSPNSKLQIDFLPKFSLI</sequence>
<dbReference type="Pfam" id="PF03382">
    <property type="entry name" value="DUF285"/>
    <property type="match status" value="2"/>
</dbReference>
<evidence type="ECO:0000313" key="2">
    <source>
        <dbReference type="Proteomes" id="UP000239250"/>
    </source>
</evidence>
<protein>
    <recommendedName>
        <fullName evidence="3">BspA family leucine-rich repeat surface protein</fullName>
    </recommendedName>
</protein>
<evidence type="ECO:0008006" key="3">
    <source>
        <dbReference type="Google" id="ProtNLM"/>
    </source>
</evidence>
<dbReference type="InterPro" id="IPR005046">
    <property type="entry name" value="DUF285"/>
</dbReference>
<name>A0A2S0NJM8_9MOLU</name>
<dbReference type="InterPro" id="IPR011889">
    <property type="entry name" value="Liste_lipo_26"/>
</dbReference>
<reference evidence="2" key="1">
    <citation type="submission" date="2018-02" db="EMBL/GenBank/DDBJ databases">
        <title>Firefly genomes illuminate parallel origins of bioluminescence in beetles.</title>
        <authorList>
            <person name="Fallon T.R."/>
            <person name="Lower S.E.S."/>
            <person name="Behringer M."/>
            <person name="Weng J.-K."/>
        </authorList>
    </citation>
    <scope>NUCLEOTIDE SEQUENCE [LARGE SCALE GENOMIC DNA]</scope>
</reference>
<dbReference type="InterPro" id="IPR054816">
    <property type="entry name" value="Lipoprotein_mollicutes-type_CS"/>
</dbReference>
<gene>
    <name evidence="1" type="ORF">C5T88_01290</name>
</gene>
<proteinExistence type="predicted"/>
<dbReference type="EMBL" id="CP027019">
    <property type="protein sequence ID" value="AVP49215.1"/>
    <property type="molecule type" value="Genomic_DNA"/>
</dbReference>
<dbReference type="NCBIfam" id="TIGR02167">
    <property type="entry name" value="Liste_lipo_26"/>
    <property type="match status" value="6"/>
</dbReference>
<organism evidence="1 2">
    <name type="scientific">Williamsoniiplasma luminosum</name>
    <dbReference type="NCBI Taxonomy" id="214888"/>
    <lineage>
        <taxon>Bacteria</taxon>
        <taxon>Bacillati</taxon>
        <taxon>Mycoplasmatota</taxon>
        <taxon>Mollicutes</taxon>
        <taxon>Entomoplasmatales</taxon>
        <taxon>Williamsoniiplasma</taxon>
    </lineage>
</organism>
<dbReference type="NCBIfam" id="NF038029">
    <property type="entry name" value="LP_plasma"/>
    <property type="match status" value="1"/>
</dbReference>
<dbReference type="RefSeq" id="WP_303662553.1">
    <property type="nucleotide sequence ID" value="NZ_CP027019.1"/>
</dbReference>
<accession>A0A2S0NJM8</accession>
<dbReference type="PROSITE" id="PS51257">
    <property type="entry name" value="PROKAR_LIPOPROTEIN"/>
    <property type="match status" value="1"/>
</dbReference>